<evidence type="ECO:0000313" key="1">
    <source>
        <dbReference type="EMBL" id="VDN52415.1"/>
    </source>
</evidence>
<dbReference type="EMBL" id="UYYG01000058">
    <property type="protein sequence ID" value="VDN52415.1"/>
    <property type="molecule type" value="Genomic_DNA"/>
</dbReference>
<dbReference type="OrthoDB" id="5860250at2759"/>
<evidence type="ECO:0000313" key="4">
    <source>
        <dbReference type="WBParaSite" id="DME_0000838201-mRNA-1"/>
    </source>
</evidence>
<evidence type="ECO:0000313" key="3">
    <source>
        <dbReference type="Proteomes" id="UP000274756"/>
    </source>
</evidence>
<dbReference type="WBParaSite" id="DME_0000838201-mRNA-1">
    <property type="protein sequence ID" value="DME_0000838201-mRNA-1"/>
    <property type="gene ID" value="DME_0000838201"/>
</dbReference>
<accession>A0A158Q5V3</accession>
<dbReference type="Proteomes" id="UP000274756">
    <property type="component" value="Unassembled WGS sequence"/>
</dbReference>
<proteinExistence type="predicted"/>
<protein>
    <submittedName>
        <fullName evidence="1 4">Uncharacterized protein</fullName>
    </submittedName>
</protein>
<keyword evidence="3" id="KW-1185">Reference proteome</keyword>
<name>A0A158Q5V3_DRAME</name>
<gene>
    <name evidence="1" type="ORF">DME_LOCUS2388</name>
</gene>
<reference evidence="1 3" key="2">
    <citation type="submission" date="2018-11" db="EMBL/GenBank/DDBJ databases">
        <authorList>
            <consortium name="Pathogen Informatics"/>
        </authorList>
    </citation>
    <scope>NUCLEOTIDE SEQUENCE [LARGE SCALE GENOMIC DNA]</scope>
</reference>
<organism evidence="2 4">
    <name type="scientific">Dracunculus medinensis</name>
    <name type="common">Guinea worm</name>
    <dbReference type="NCBI Taxonomy" id="318479"/>
    <lineage>
        <taxon>Eukaryota</taxon>
        <taxon>Metazoa</taxon>
        <taxon>Ecdysozoa</taxon>
        <taxon>Nematoda</taxon>
        <taxon>Chromadorea</taxon>
        <taxon>Rhabditida</taxon>
        <taxon>Spirurina</taxon>
        <taxon>Dracunculoidea</taxon>
        <taxon>Dracunculidae</taxon>
        <taxon>Dracunculus</taxon>
    </lineage>
</organism>
<evidence type="ECO:0000313" key="2">
    <source>
        <dbReference type="Proteomes" id="UP000038040"/>
    </source>
</evidence>
<dbReference type="Proteomes" id="UP000038040">
    <property type="component" value="Unplaced"/>
</dbReference>
<dbReference type="AlphaFoldDB" id="A0A158Q5V3"/>
<sequence length="390" mass="46103">MMSLKDDSDLVDSVICKDVEIFYLLAKAFNDEYSIKAVHFVLTYLIGTLQNASESEQNQAQDLVPTLFSRLKKNFDHGSERLILCMDYVDLFQYSNHDSIYLLEEFMSTILFSLSIKEKMINEILEKCWKIRLKLGEKLKFNLLLLAEALIYNKIHIPLVYSSEYLLELCVSAFIRDVQVEMLGRHSIEIIQLCFIFCLTPIDDKTILRDALTKFVNKFQPFFDKILRIIEILPQDSLRKILMDLFRLTVNKFEEIAQLNNEASVLAWLLDEYRYFLRYNNYFQDELGYIWADLSAFRYKELEETSSYFISILLLMQYQALHRINKKLMLNVKEKILNHFHDHLCDFTSLINMSKVLNSENHLSLLQFTYQQTEIAVNEFLNDLPHNFPS</sequence>
<reference evidence="4" key="1">
    <citation type="submission" date="2016-04" db="UniProtKB">
        <authorList>
            <consortium name="WormBaseParasite"/>
        </authorList>
    </citation>
    <scope>IDENTIFICATION</scope>
</reference>